<keyword evidence="4" id="KW-1185">Reference proteome</keyword>
<dbReference type="PANTHER" id="PTHR13947:SF37">
    <property type="entry name" value="LD18367P"/>
    <property type="match status" value="1"/>
</dbReference>
<accession>R0KGN8</accession>
<dbReference type="InterPro" id="IPR050769">
    <property type="entry name" value="NAT_camello-type"/>
</dbReference>
<gene>
    <name evidence="3" type="ORF">SETTUDRAFT_30514</name>
</gene>
<sequence length="216" mass="24552">MSQSTPPPRAPSWRIHAVTASSLDAVVRFVGHARREMFPTLCAQLDADVARWVQSGHFLYATQAARDSQAGQQSYYPAEGEENGEETEQDNIIATIGYVPYNHRFPHLAYTHSDTQRTVEVVRLYVMPAYRRSGLASALVRQLKQCAANDGVHRLYLHTHPFLPGAITFWEKQGFGVRDREDHDEVWRTTHMDVLLVHGQEDEGYEDEEGEDTKTL</sequence>
<dbReference type="Gene3D" id="3.40.630.30">
    <property type="match status" value="1"/>
</dbReference>
<dbReference type="eggNOG" id="ENOG502SC62">
    <property type="taxonomic scope" value="Eukaryota"/>
</dbReference>
<dbReference type="RefSeq" id="XP_008020233.1">
    <property type="nucleotide sequence ID" value="XM_008022042.1"/>
</dbReference>
<organism evidence="3 4">
    <name type="scientific">Exserohilum turcicum (strain 28A)</name>
    <name type="common">Northern leaf blight fungus</name>
    <name type="synonym">Setosphaeria turcica</name>
    <dbReference type="NCBI Taxonomy" id="671987"/>
    <lineage>
        <taxon>Eukaryota</taxon>
        <taxon>Fungi</taxon>
        <taxon>Dikarya</taxon>
        <taxon>Ascomycota</taxon>
        <taxon>Pezizomycotina</taxon>
        <taxon>Dothideomycetes</taxon>
        <taxon>Pleosporomycetidae</taxon>
        <taxon>Pleosporales</taxon>
        <taxon>Pleosporineae</taxon>
        <taxon>Pleosporaceae</taxon>
        <taxon>Exserohilum</taxon>
    </lineage>
</organism>
<dbReference type="PANTHER" id="PTHR13947">
    <property type="entry name" value="GNAT FAMILY N-ACETYLTRANSFERASE"/>
    <property type="match status" value="1"/>
</dbReference>
<name>R0KGN8_EXST2</name>
<feature type="domain" description="N-acetyltransferase" evidence="2">
    <location>
        <begin position="13"/>
        <end position="197"/>
    </location>
</feature>
<evidence type="ECO:0000313" key="3">
    <source>
        <dbReference type="EMBL" id="EOA92028.1"/>
    </source>
</evidence>
<dbReference type="AlphaFoldDB" id="R0KGN8"/>
<dbReference type="GeneID" id="19403441"/>
<dbReference type="SUPFAM" id="SSF55729">
    <property type="entry name" value="Acyl-CoA N-acyltransferases (Nat)"/>
    <property type="match status" value="1"/>
</dbReference>
<evidence type="ECO:0000256" key="1">
    <source>
        <dbReference type="ARBA" id="ARBA00022679"/>
    </source>
</evidence>
<dbReference type="Pfam" id="PF00583">
    <property type="entry name" value="Acetyltransf_1"/>
    <property type="match status" value="1"/>
</dbReference>
<dbReference type="PROSITE" id="PS51186">
    <property type="entry name" value="GNAT"/>
    <property type="match status" value="1"/>
</dbReference>
<dbReference type="Proteomes" id="UP000016935">
    <property type="component" value="Unassembled WGS sequence"/>
</dbReference>
<dbReference type="InterPro" id="IPR016181">
    <property type="entry name" value="Acyl_CoA_acyltransferase"/>
</dbReference>
<dbReference type="GO" id="GO:0008080">
    <property type="term" value="F:N-acetyltransferase activity"/>
    <property type="evidence" value="ECO:0007669"/>
    <property type="project" value="InterPro"/>
</dbReference>
<dbReference type="InterPro" id="IPR000182">
    <property type="entry name" value="GNAT_dom"/>
</dbReference>
<dbReference type="EMBL" id="KB908481">
    <property type="protein sequence ID" value="EOA92028.1"/>
    <property type="molecule type" value="Genomic_DNA"/>
</dbReference>
<dbReference type="STRING" id="671987.R0KGN8"/>
<evidence type="ECO:0000259" key="2">
    <source>
        <dbReference type="PROSITE" id="PS51186"/>
    </source>
</evidence>
<protein>
    <recommendedName>
        <fullName evidence="2">N-acetyltransferase domain-containing protein</fullName>
    </recommendedName>
</protein>
<dbReference type="CDD" id="cd04301">
    <property type="entry name" value="NAT_SF"/>
    <property type="match status" value="1"/>
</dbReference>
<reference evidence="3 4" key="2">
    <citation type="journal article" date="2013" name="PLoS Genet.">
        <title>Comparative genome structure, secondary metabolite, and effector coding capacity across Cochliobolus pathogens.</title>
        <authorList>
            <person name="Condon B.J."/>
            <person name="Leng Y."/>
            <person name="Wu D."/>
            <person name="Bushley K.E."/>
            <person name="Ohm R.A."/>
            <person name="Otillar R."/>
            <person name="Martin J."/>
            <person name="Schackwitz W."/>
            <person name="Grimwood J."/>
            <person name="MohdZainudin N."/>
            <person name="Xue C."/>
            <person name="Wang R."/>
            <person name="Manning V.A."/>
            <person name="Dhillon B."/>
            <person name="Tu Z.J."/>
            <person name="Steffenson B.J."/>
            <person name="Salamov A."/>
            <person name="Sun H."/>
            <person name="Lowry S."/>
            <person name="LaButti K."/>
            <person name="Han J."/>
            <person name="Copeland A."/>
            <person name="Lindquist E."/>
            <person name="Barry K."/>
            <person name="Schmutz J."/>
            <person name="Baker S.E."/>
            <person name="Ciuffetti L.M."/>
            <person name="Grigoriev I.V."/>
            <person name="Zhong S."/>
            <person name="Turgeon B.G."/>
        </authorList>
    </citation>
    <scope>NUCLEOTIDE SEQUENCE [LARGE SCALE GENOMIC DNA]</scope>
    <source>
        <strain evidence="4">28A</strain>
    </source>
</reference>
<dbReference type="OrthoDB" id="41532at2759"/>
<dbReference type="HOGENOM" id="CLU_098671_1_0_1"/>
<evidence type="ECO:0000313" key="4">
    <source>
        <dbReference type="Proteomes" id="UP000016935"/>
    </source>
</evidence>
<keyword evidence="1" id="KW-0808">Transferase</keyword>
<proteinExistence type="predicted"/>
<reference evidence="3 4" key="1">
    <citation type="journal article" date="2012" name="PLoS Pathog.">
        <title>Diverse lifestyles and strategies of plant pathogenesis encoded in the genomes of eighteen Dothideomycetes fungi.</title>
        <authorList>
            <person name="Ohm R.A."/>
            <person name="Feau N."/>
            <person name="Henrissat B."/>
            <person name="Schoch C.L."/>
            <person name="Horwitz B.A."/>
            <person name="Barry K.W."/>
            <person name="Condon B.J."/>
            <person name="Copeland A.C."/>
            <person name="Dhillon B."/>
            <person name="Glaser F."/>
            <person name="Hesse C.N."/>
            <person name="Kosti I."/>
            <person name="LaButti K."/>
            <person name="Lindquist E.A."/>
            <person name="Lucas S."/>
            <person name="Salamov A.A."/>
            <person name="Bradshaw R.E."/>
            <person name="Ciuffetti L."/>
            <person name="Hamelin R.C."/>
            <person name="Kema G.H.J."/>
            <person name="Lawrence C."/>
            <person name="Scott J.A."/>
            <person name="Spatafora J.W."/>
            <person name="Turgeon B.G."/>
            <person name="de Wit P.J.G.M."/>
            <person name="Zhong S."/>
            <person name="Goodwin S.B."/>
            <person name="Grigoriev I.V."/>
        </authorList>
    </citation>
    <scope>NUCLEOTIDE SEQUENCE [LARGE SCALE GENOMIC DNA]</scope>
    <source>
        <strain evidence="4">28A</strain>
    </source>
</reference>